<dbReference type="Proteomes" id="UP000831817">
    <property type="component" value="Chromosome"/>
</dbReference>
<evidence type="ECO:0000256" key="3">
    <source>
        <dbReference type="ARBA" id="ARBA00022553"/>
    </source>
</evidence>
<accession>A0ABM7YF28</accession>
<keyword evidence="10" id="KW-1185">Reference proteome</keyword>
<name>A0ABM7YF28_9EURY</name>
<keyword evidence="5" id="KW-0547">Nucleotide-binding</keyword>
<dbReference type="EMBL" id="AP025698">
    <property type="protein sequence ID" value="BDH79935.1"/>
    <property type="molecule type" value="Genomic_DNA"/>
</dbReference>
<gene>
    <name evidence="9" type="ORF">MTTB_13140</name>
</gene>
<dbReference type="PANTHER" id="PTHR41523">
    <property type="entry name" value="TWO-COMPONENT SYSTEM SENSOR PROTEIN"/>
    <property type="match status" value="1"/>
</dbReference>
<dbReference type="EC" id="2.7.13.3" evidence="2"/>
<evidence type="ECO:0000256" key="1">
    <source>
        <dbReference type="ARBA" id="ARBA00000085"/>
    </source>
</evidence>
<proteinExistence type="predicted"/>
<evidence type="ECO:0000256" key="4">
    <source>
        <dbReference type="ARBA" id="ARBA00022679"/>
    </source>
</evidence>
<evidence type="ECO:0000259" key="8">
    <source>
        <dbReference type="Pfam" id="PF07568"/>
    </source>
</evidence>
<reference evidence="9 10" key="1">
    <citation type="submission" date="2022-04" db="EMBL/GenBank/DDBJ databases">
        <title>Complete genome of Methanothermobacter tenebrarum strain RMAS.</title>
        <authorList>
            <person name="Nakamura K."/>
            <person name="Oshima K."/>
            <person name="Hattori M."/>
            <person name="Kamagata Y."/>
            <person name="Takamizawa K."/>
        </authorList>
    </citation>
    <scope>NUCLEOTIDE SEQUENCE [LARGE SCALE GENOMIC DNA]</scope>
    <source>
        <strain evidence="9 10">RMAS</strain>
    </source>
</reference>
<dbReference type="Gene3D" id="3.30.450.20">
    <property type="entry name" value="PAS domain"/>
    <property type="match status" value="1"/>
</dbReference>
<keyword evidence="6" id="KW-0418">Kinase</keyword>
<evidence type="ECO:0000256" key="6">
    <source>
        <dbReference type="ARBA" id="ARBA00022777"/>
    </source>
</evidence>
<dbReference type="PANTHER" id="PTHR41523:SF8">
    <property type="entry name" value="ETHYLENE RESPONSE SENSOR PROTEIN"/>
    <property type="match status" value="1"/>
</dbReference>
<keyword evidence="3" id="KW-0597">Phosphoprotein</keyword>
<comment type="catalytic activity">
    <reaction evidence="1">
        <text>ATP + protein L-histidine = ADP + protein N-phospho-L-histidine.</text>
        <dbReference type="EC" id="2.7.13.3"/>
    </reaction>
</comment>
<keyword evidence="4" id="KW-0808">Transferase</keyword>
<dbReference type="InterPro" id="IPR011495">
    <property type="entry name" value="Sig_transdc_His_kin_sub2_dim/P"/>
</dbReference>
<sequence length="97" mass="11146">MGVGRIRGTKRSVVSLTDITDLKEAFEEIGILLREIHHRVKNNLQIISSLLNLQVGRIGDGRVRRLLRESQMRIQAMAMIHEHLNPGHWQRSNSKNT</sequence>
<evidence type="ECO:0000313" key="10">
    <source>
        <dbReference type="Proteomes" id="UP000831817"/>
    </source>
</evidence>
<evidence type="ECO:0000256" key="2">
    <source>
        <dbReference type="ARBA" id="ARBA00012438"/>
    </source>
</evidence>
<organism evidence="9 10">
    <name type="scientific">Methanothermobacter tenebrarum</name>
    <dbReference type="NCBI Taxonomy" id="680118"/>
    <lineage>
        <taxon>Archaea</taxon>
        <taxon>Methanobacteriati</taxon>
        <taxon>Methanobacteriota</taxon>
        <taxon>Methanomada group</taxon>
        <taxon>Methanobacteria</taxon>
        <taxon>Methanobacteriales</taxon>
        <taxon>Methanobacteriaceae</taxon>
        <taxon>Methanothermobacter</taxon>
    </lineage>
</organism>
<protein>
    <recommendedName>
        <fullName evidence="2">histidine kinase</fullName>
        <ecNumber evidence="2">2.7.13.3</ecNumber>
    </recommendedName>
</protein>
<keyword evidence="7" id="KW-0067">ATP-binding</keyword>
<evidence type="ECO:0000256" key="7">
    <source>
        <dbReference type="ARBA" id="ARBA00022840"/>
    </source>
</evidence>
<evidence type="ECO:0000313" key="9">
    <source>
        <dbReference type="EMBL" id="BDH79935.1"/>
    </source>
</evidence>
<dbReference type="Pfam" id="PF07568">
    <property type="entry name" value="HisKA_2"/>
    <property type="match status" value="1"/>
</dbReference>
<evidence type="ECO:0000256" key="5">
    <source>
        <dbReference type="ARBA" id="ARBA00022741"/>
    </source>
</evidence>
<feature type="domain" description="Signal transduction histidine kinase subgroup 2 dimerisation and phosphoacceptor" evidence="8">
    <location>
        <begin position="35"/>
        <end position="85"/>
    </location>
</feature>